<protein>
    <submittedName>
        <fullName evidence="2">Acyl-CoA carboxylase subunit epsilon</fullName>
    </submittedName>
</protein>
<evidence type="ECO:0000256" key="1">
    <source>
        <dbReference type="SAM" id="MobiDB-lite"/>
    </source>
</evidence>
<dbReference type="GO" id="GO:0003989">
    <property type="term" value="F:acetyl-CoA carboxylase activity"/>
    <property type="evidence" value="ECO:0007669"/>
    <property type="project" value="InterPro"/>
</dbReference>
<dbReference type="InterPro" id="IPR032716">
    <property type="entry name" value="ACC_epsilon"/>
</dbReference>
<dbReference type="Pfam" id="PF13822">
    <property type="entry name" value="ACC_epsilon"/>
    <property type="match status" value="1"/>
</dbReference>
<dbReference type="Proteomes" id="UP000273119">
    <property type="component" value="Unassembled WGS sequence"/>
</dbReference>
<dbReference type="GO" id="GO:0004658">
    <property type="term" value="F:propionyl-CoA carboxylase activity"/>
    <property type="evidence" value="ECO:0007669"/>
    <property type="project" value="InterPro"/>
</dbReference>
<dbReference type="RefSeq" id="WP_121484712.1">
    <property type="nucleotide sequence ID" value="NZ_QQXL01000003.1"/>
</dbReference>
<dbReference type="EMBL" id="QQXL01000003">
    <property type="protein sequence ID" value="RKW70687.1"/>
    <property type="molecule type" value="Genomic_DNA"/>
</dbReference>
<evidence type="ECO:0000313" key="3">
    <source>
        <dbReference type="Proteomes" id="UP000273119"/>
    </source>
</evidence>
<dbReference type="AlphaFoldDB" id="A0A496PJP6"/>
<accession>A0A496PJP6</accession>
<reference evidence="2 3" key="1">
    <citation type="submission" date="2018-07" db="EMBL/GenBank/DDBJ databases">
        <title>Arthrobacter sp. nov., isolated from raw cow's milk with high bacterial count.</title>
        <authorList>
            <person name="Hahne J."/>
            <person name="Isele D."/>
            <person name="Lipski A."/>
        </authorList>
    </citation>
    <scope>NUCLEOTIDE SEQUENCE [LARGE SCALE GENOMIC DNA]</scope>
    <source>
        <strain evidence="2 3">JZ R-183</strain>
    </source>
</reference>
<evidence type="ECO:0000313" key="2">
    <source>
        <dbReference type="EMBL" id="RKW70687.1"/>
    </source>
</evidence>
<sequence length="85" mass="9376">MSAARRPWAEPENEQEAPEGPFLKVVRGEPTLEELAALTAVLAATASAPVEEEPQEATRTDVLRRTARLRSRLLTVPGAWRSRGR</sequence>
<proteinExistence type="predicted"/>
<organism evidence="2 3">
    <name type="scientific">Galactobacter caseinivorans</name>
    <dbReference type="NCBI Taxonomy" id="2676123"/>
    <lineage>
        <taxon>Bacteria</taxon>
        <taxon>Bacillati</taxon>
        <taxon>Actinomycetota</taxon>
        <taxon>Actinomycetes</taxon>
        <taxon>Micrococcales</taxon>
        <taxon>Micrococcaceae</taxon>
        <taxon>Galactobacter</taxon>
    </lineage>
</organism>
<comment type="caution">
    <text evidence="2">The sequence shown here is derived from an EMBL/GenBank/DDBJ whole genome shotgun (WGS) entry which is preliminary data.</text>
</comment>
<name>A0A496PJP6_9MICC</name>
<feature type="region of interest" description="Disordered" evidence="1">
    <location>
        <begin position="1"/>
        <end position="22"/>
    </location>
</feature>
<gene>
    <name evidence="2" type="ORF">DWQ67_06125</name>
</gene>
<keyword evidence="3" id="KW-1185">Reference proteome</keyword>